<dbReference type="EMBL" id="VOQQ01000001">
    <property type="protein sequence ID" value="TXC63894.1"/>
    <property type="molecule type" value="Genomic_DNA"/>
</dbReference>
<evidence type="ECO:0000313" key="12">
    <source>
        <dbReference type="EMBL" id="TXC63894.1"/>
    </source>
</evidence>
<sequence>MRWDLDFPRFMLFAGATCAPALPALAQDQAPPAAAVADRNDQEIVVVADPAQRTSIDRDTYMVRDTAEARTSNAIEILSRIPAVTVQPDGDIRLLGTTGVTVLIDGRPPPDGVNVLRDLRGAQIEKIEVVTNPGAQFSASGTGGVINIVTRRTYRGGLRGSVNAAVTRYGGFEIGLSPTWTRGDWSLSGGLGWYRSESVGDQTHARRGLDPASALLDTDEDEHRRSRFDSRYGYGQIGYHPDPKRTITLQGSPFGGNGHSSGRSEIVRLADPDAPLDQRSVGDFSYHGYSGSLEYREEGRRQGELLTTSLQQVRYTSDSRSEIATDFGADSGLFRFDSGNSYLSRGFKVDYVRPLHGRQRLLIGGLASDTRVVNLLSQSGDLPLGGNPFPPMSRIDGSVVETAAYANYQFPLLGGTILAGVRIEGRNYDFADASLGEGPSDAHAFPSVHLERPVAPWLTADLSYSRRIRWPGISDLSPALRFSDATTAQVGNPALRPEMTDSYEAKAQARVARQTISLTAFSRRTGDLFSAFNSLDDNGVLVTRRINLGTRLDRGVSLAVQGPIASGLSYSLNANLADRRTRQGLEAPIGPSAAYDATLQVDYRDGTDGRRGADHVTLTASHSGPTDYGLTRYSDYSLFNLSWSHAWTDRVSAVLSVNDILGPTAFRSVSTSANVVSRDTSRSGGPGVKLALTYSLGPLGQPPAPQGGPPPIPGPGG</sequence>
<evidence type="ECO:0000259" key="10">
    <source>
        <dbReference type="Pfam" id="PF07715"/>
    </source>
</evidence>
<dbReference type="InterPro" id="IPR041700">
    <property type="entry name" value="OMP_b-brl_3"/>
</dbReference>
<dbReference type="OrthoDB" id="910296at2"/>
<evidence type="ECO:0000256" key="2">
    <source>
        <dbReference type="ARBA" id="ARBA00022448"/>
    </source>
</evidence>
<feature type="chain" id="PRO_5022970925" evidence="9">
    <location>
        <begin position="27"/>
        <end position="717"/>
    </location>
</feature>
<feature type="domain" description="Outer membrane protein beta-barrel" evidence="11">
    <location>
        <begin position="302"/>
        <end position="694"/>
    </location>
</feature>
<keyword evidence="7" id="KW-0998">Cell outer membrane</keyword>
<evidence type="ECO:0000259" key="11">
    <source>
        <dbReference type="Pfam" id="PF14905"/>
    </source>
</evidence>
<feature type="signal peptide" evidence="9">
    <location>
        <begin position="1"/>
        <end position="26"/>
    </location>
</feature>
<keyword evidence="12" id="KW-0675">Receptor</keyword>
<feature type="compositionally biased region" description="Pro residues" evidence="8">
    <location>
        <begin position="700"/>
        <end position="717"/>
    </location>
</feature>
<keyword evidence="3" id="KW-1134">Transmembrane beta strand</keyword>
<keyword evidence="4" id="KW-0812">Transmembrane</keyword>
<evidence type="ECO:0000313" key="13">
    <source>
        <dbReference type="Proteomes" id="UP000321249"/>
    </source>
</evidence>
<evidence type="ECO:0000256" key="8">
    <source>
        <dbReference type="SAM" id="MobiDB-lite"/>
    </source>
</evidence>
<dbReference type="RefSeq" id="WP_147043302.1">
    <property type="nucleotide sequence ID" value="NZ_BAABIR010000004.1"/>
</dbReference>
<dbReference type="Gene3D" id="2.40.170.20">
    <property type="entry name" value="TonB-dependent receptor, beta-barrel domain"/>
    <property type="match status" value="1"/>
</dbReference>
<dbReference type="GO" id="GO:0009279">
    <property type="term" value="C:cell outer membrane"/>
    <property type="evidence" value="ECO:0007669"/>
    <property type="project" value="UniProtKB-SubCell"/>
</dbReference>
<dbReference type="InterPro" id="IPR012910">
    <property type="entry name" value="Plug_dom"/>
</dbReference>
<dbReference type="GO" id="GO:0044718">
    <property type="term" value="P:siderophore transmembrane transport"/>
    <property type="evidence" value="ECO:0007669"/>
    <property type="project" value="TreeGrafter"/>
</dbReference>
<dbReference type="Pfam" id="PF14905">
    <property type="entry name" value="OMP_b-brl_3"/>
    <property type="match status" value="1"/>
</dbReference>
<evidence type="ECO:0000256" key="5">
    <source>
        <dbReference type="ARBA" id="ARBA00022729"/>
    </source>
</evidence>
<accession>A0A5C6TTY1</accession>
<proteinExistence type="predicted"/>
<keyword evidence="2" id="KW-0813">Transport</keyword>
<feature type="domain" description="TonB-dependent receptor plug" evidence="10">
    <location>
        <begin position="63"/>
        <end position="145"/>
    </location>
</feature>
<evidence type="ECO:0000256" key="9">
    <source>
        <dbReference type="SAM" id="SignalP"/>
    </source>
</evidence>
<evidence type="ECO:0000256" key="7">
    <source>
        <dbReference type="ARBA" id="ARBA00023237"/>
    </source>
</evidence>
<dbReference type="InterPro" id="IPR036942">
    <property type="entry name" value="Beta-barrel_TonB_sf"/>
</dbReference>
<keyword evidence="5 9" id="KW-0732">Signal</keyword>
<organism evidence="12 13">
    <name type="scientific">Allosphingosinicella ginsenosidimutans</name>
    <dbReference type="NCBI Taxonomy" id="1176539"/>
    <lineage>
        <taxon>Bacteria</taxon>
        <taxon>Pseudomonadati</taxon>
        <taxon>Pseudomonadota</taxon>
        <taxon>Alphaproteobacteria</taxon>
        <taxon>Sphingomonadales</taxon>
        <taxon>Sphingomonadaceae</taxon>
        <taxon>Allosphingosinicella</taxon>
    </lineage>
</organism>
<feature type="region of interest" description="Disordered" evidence="8">
    <location>
        <begin position="677"/>
        <end position="717"/>
    </location>
</feature>
<feature type="region of interest" description="Disordered" evidence="8">
    <location>
        <begin position="200"/>
        <end position="227"/>
    </location>
</feature>
<reference evidence="12 13" key="1">
    <citation type="journal article" date="2015" name="J. Microbiol.">
        <title>Sphingosinicella ginsenosidimutans sp. nov., with ginsenoside converting activity.</title>
        <authorList>
            <person name="Kim J.K."/>
            <person name="Kang M.S."/>
            <person name="Park S.C."/>
            <person name="Kim K.M."/>
            <person name="Choi K."/>
            <person name="Yoon M.H."/>
            <person name="Im W.T."/>
        </authorList>
    </citation>
    <scope>NUCLEOTIDE SEQUENCE [LARGE SCALE GENOMIC DNA]</scope>
    <source>
        <strain evidence="12 13">BS-11</strain>
    </source>
</reference>
<evidence type="ECO:0000256" key="1">
    <source>
        <dbReference type="ARBA" id="ARBA00004571"/>
    </source>
</evidence>
<dbReference type="Pfam" id="PF07715">
    <property type="entry name" value="Plug"/>
    <property type="match status" value="1"/>
</dbReference>
<dbReference type="PANTHER" id="PTHR30069">
    <property type="entry name" value="TONB-DEPENDENT OUTER MEMBRANE RECEPTOR"/>
    <property type="match status" value="1"/>
</dbReference>
<evidence type="ECO:0000256" key="6">
    <source>
        <dbReference type="ARBA" id="ARBA00023136"/>
    </source>
</evidence>
<comment type="subcellular location">
    <subcellularLocation>
        <location evidence="1">Cell outer membrane</location>
        <topology evidence="1">Multi-pass membrane protein</topology>
    </subcellularLocation>
</comment>
<dbReference type="GO" id="GO:0015344">
    <property type="term" value="F:siderophore uptake transmembrane transporter activity"/>
    <property type="evidence" value="ECO:0007669"/>
    <property type="project" value="TreeGrafter"/>
</dbReference>
<evidence type="ECO:0000256" key="3">
    <source>
        <dbReference type="ARBA" id="ARBA00022452"/>
    </source>
</evidence>
<dbReference type="InterPro" id="IPR037066">
    <property type="entry name" value="Plug_dom_sf"/>
</dbReference>
<dbReference type="Gene3D" id="2.170.130.10">
    <property type="entry name" value="TonB-dependent receptor, plug domain"/>
    <property type="match status" value="1"/>
</dbReference>
<keyword evidence="6" id="KW-0472">Membrane</keyword>
<dbReference type="InterPro" id="IPR039426">
    <property type="entry name" value="TonB-dep_rcpt-like"/>
</dbReference>
<name>A0A5C6TTY1_9SPHN</name>
<gene>
    <name evidence="12" type="ORF">FRZ32_09640</name>
</gene>
<dbReference type="AlphaFoldDB" id="A0A5C6TTY1"/>
<evidence type="ECO:0000256" key="4">
    <source>
        <dbReference type="ARBA" id="ARBA00022692"/>
    </source>
</evidence>
<dbReference type="Proteomes" id="UP000321249">
    <property type="component" value="Unassembled WGS sequence"/>
</dbReference>
<comment type="caution">
    <text evidence="12">The sequence shown here is derived from an EMBL/GenBank/DDBJ whole genome shotgun (WGS) entry which is preliminary data.</text>
</comment>
<protein>
    <submittedName>
        <fullName evidence="12">TonB-dependent receptor</fullName>
    </submittedName>
</protein>
<dbReference type="SUPFAM" id="SSF56935">
    <property type="entry name" value="Porins"/>
    <property type="match status" value="1"/>
</dbReference>
<keyword evidence="13" id="KW-1185">Reference proteome</keyword>
<dbReference type="PANTHER" id="PTHR30069:SF29">
    <property type="entry name" value="HEMOGLOBIN AND HEMOGLOBIN-HAPTOGLOBIN-BINDING PROTEIN 1-RELATED"/>
    <property type="match status" value="1"/>
</dbReference>